<dbReference type="Proteomes" id="UP000792457">
    <property type="component" value="Unassembled WGS sequence"/>
</dbReference>
<gene>
    <name evidence="4" type="ORF">J437_LFUL013511</name>
</gene>
<keyword evidence="2" id="KW-0479">Metal-binding</keyword>
<reference evidence="4" key="1">
    <citation type="submission" date="2013-04" db="EMBL/GenBank/DDBJ databases">
        <authorList>
            <person name="Qu J."/>
            <person name="Murali S.C."/>
            <person name="Bandaranaike D."/>
            <person name="Bellair M."/>
            <person name="Blankenburg K."/>
            <person name="Chao H."/>
            <person name="Dinh H."/>
            <person name="Doddapaneni H."/>
            <person name="Downs B."/>
            <person name="Dugan-Rocha S."/>
            <person name="Elkadiri S."/>
            <person name="Gnanaolivu R.D."/>
            <person name="Hernandez B."/>
            <person name="Javaid M."/>
            <person name="Jayaseelan J.C."/>
            <person name="Lee S."/>
            <person name="Li M."/>
            <person name="Ming W."/>
            <person name="Munidasa M."/>
            <person name="Muniz J."/>
            <person name="Nguyen L."/>
            <person name="Ongeri F."/>
            <person name="Osuji N."/>
            <person name="Pu L.-L."/>
            <person name="Puazo M."/>
            <person name="Qu C."/>
            <person name="Quiroz J."/>
            <person name="Raj R."/>
            <person name="Weissenberger G."/>
            <person name="Xin Y."/>
            <person name="Zou X."/>
            <person name="Han Y."/>
            <person name="Richards S."/>
            <person name="Worley K."/>
            <person name="Muzny D."/>
            <person name="Gibbs R."/>
        </authorList>
    </citation>
    <scope>NUCLEOTIDE SEQUENCE</scope>
    <source>
        <strain evidence="4">Sampled in the wild</strain>
    </source>
</reference>
<evidence type="ECO:0000256" key="1">
    <source>
        <dbReference type="ARBA" id="ARBA00012647"/>
    </source>
</evidence>
<dbReference type="SMART" id="SM00098">
    <property type="entry name" value="alkPPc"/>
    <property type="match status" value="1"/>
</dbReference>
<dbReference type="InterPro" id="IPR017850">
    <property type="entry name" value="Alkaline_phosphatase_core_sf"/>
</dbReference>
<name>A0A8K0KFH1_LADFU</name>
<keyword evidence="2" id="KW-0862">Zinc</keyword>
<dbReference type="SUPFAM" id="SSF53649">
    <property type="entry name" value="Alkaline phosphatase-like"/>
    <property type="match status" value="1"/>
</dbReference>
<comment type="cofactor">
    <cofactor evidence="2">
        <name>Zn(2+)</name>
        <dbReference type="ChEBI" id="CHEBI:29105"/>
    </cofactor>
    <text evidence="2">Binds 2 Zn(2+) ions.</text>
</comment>
<keyword evidence="5" id="KW-1185">Reference proteome</keyword>
<evidence type="ECO:0000313" key="4">
    <source>
        <dbReference type="EMBL" id="KAG8233249.1"/>
    </source>
</evidence>
<feature type="binding site" evidence="2">
    <location>
        <position position="156"/>
    </location>
    <ligand>
        <name>Zn(2+)</name>
        <dbReference type="ChEBI" id="CHEBI:29105"/>
        <label>2</label>
    </ligand>
</feature>
<dbReference type="PANTHER" id="PTHR11596:SF91">
    <property type="entry name" value="ALKALINE PHOSPHATASE-RELATED"/>
    <property type="match status" value="1"/>
</dbReference>
<comment type="caution">
    <text evidence="4">The sequence shown here is derived from an EMBL/GenBank/DDBJ whole genome shotgun (WGS) entry which is preliminary data.</text>
</comment>
<organism evidence="4 5">
    <name type="scientific">Ladona fulva</name>
    <name type="common">Scarce chaser dragonfly</name>
    <name type="synonym">Libellula fulva</name>
    <dbReference type="NCBI Taxonomy" id="123851"/>
    <lineage>
        <taxon>Eukaryota</taxon>
        <taxon>Metazoa</taxon>
        <taxon>Ecdysozoa</taxon>
        <taxon>Arthropoda</taxon>
        <taxon>Hexapoda</taxon>
        <taxon>Insecta</taxon>
        <taxon>Pterygota</taxon>
        <taxon>Palaeoptera</taxon>
        <taxon>Odonata</taxon>
        <taxon>Epiprocta</taxon>
        <taxon>Anisoptera</taxon>
        <taxon>Libelluloidea</taxon>
        <taxon>Libellulidae</taxon>
        <taxon>Ladona</taxon>
    </lineage>
</organism>
<dbReference type="AlphaFoldDB" id="A0A8K0KFH1"/>
<dbReference type="EMBL" id="KZ308699">
    <property type="protein sequence ID" value="KAG8233249.1"/>
    <property type="molecule type" value="Genomic_DNA"/>
</dbReference>
<reference evidence="4" key="2">
    <citation type="submission" date="2017-10" db="EMBL/GenBank/DDBJ databases">
        <title>Ladona fulva Genome sequencing and assembly.</title>
        <authorList>
            <person name="Murali S."/>
            <person name="Richards S."/>
            <person name="Bandaranaike D."/>
            <person name="Bellair M."/>
            <person name="Blankenburg K."/>
            <person name="Chao H."/>
            <person name="Dinh H."/>
            <person name="Doddapaneni H."/>
            <person name="Dugan-Rocha S."/>
            <person name="Elkadiri S."/>
            <person name="Gnanaolivu R."/>
            <person name="Hernandez B."/>
            <person name="Skinner E."/>
            <person name="Javaid M."/>
            <person name="Lee S."/>
            <person name="Li M."/>
            <person name="Ming W."/>
            <person name="Munidasa M."/>
            <person name="Muniz J."/>
            <person name="Nguyen L."/>
            <person name="Hughes D."/>
            <person name="Osuji N."/>
            <person name="Pu L.-L."/>
            <person name="Puazo M."/>
            <person name="Qu C."/>
            <person name="Quiroz J."/>
            <person name="Raj R."/>
            <person name="Weissenberger G."/>
            <person name="Xin Y."/>
            <person name="Zou X."/>
            <person name="Han Y."/>
            <person name="Worley K."/>
            <person name="Muzny D."/>
            <person name="Gibbs R."/>
        </authorList>
    </citation>
    <scope>NUCLEOTIDE SEQUENCE</scope>
    <source>
        <strain evidence="4">Sampled in the wild</strain>
    </source>
</reference>
<dbReference type="PANTHER" id="PTHR11596">
    <property type="entry name" value="ALKALINE PHOSPHATASE"/>
    <property type="match status" value="1"/>
</dbReference>
<evidence type="ECO:0000256" key="2">
    <source>
        <dbReference type="PIRSR" id="PIRSR601952-2"/>
    </source>
</evidence>
<comment type="cofactor">
    <cofactor evidence="2">
        <name>Mg(2+)</name>
        <dbReference type="ChEBI" id="CHEBI:18420"/>
    </cofactor>
    <text evidence="2">Binds 1 Mg(2+) ion.</text>
</comment>
<evidence type="ECO:0000313" key="5">
    <source>
        <dbReference type="Proteomes" id="UP000792457"/>
    </source>
</evidence>
<accession>A0A8K0KFH1</accession>
<proteinExistence type="predicted"/>
<dbReference type="GO" id="GO:0004035">
    <property type="term" value="F:alkaline phosphatase activity"/>
    <property type="evidence" value="ECO:0007669"/>
    <property type="project" value="UniProtKB-EC"/>
</dbReference>
<dbReference type="Gene3D" id="3.40.720.10">
    <property type="entry name" value="Alkaline Phosphatase, subunit A"/>
    <property type="match status" value="1"/>
</dbReference>
<feature type="binding site" evidence="2">
    <location>
        <position position="157"/>
    </location>
    <ligand>
        <name>Zn(2+)</name>
        <dbReference type="ChEBI" id="CHEBI:29105"/>
        <label>2</label>
    </ligand>
</feature>
<feature type="binding site" evidence="2">
    <location>
        <position position="233"/>
    </location>
    <ligand>
        <name>Zn(2+)</name>
        <dbReference type="ChEBI" id="CHEBI:29105"/>
        <label>2</label>
    </ligand>
</feature>
<dbReference type="Pfam" id="PF00245">
    <property type="entry name" value="Alk_phosphatase"/>
    <property type="match status" value="1"/>
</dbReference>
<dbReference type="InterPro" id="IPR001952">
    <property type="entry name" value="Alkaline_phosphatase"/>
</dbReference>
<evidence type="ECO:0000256" key="3">
    <source>
        <dbReference type="SAM" id="MobiDB-lite"/>
    </source>
</evidence>
<feature type="region of interest" description="Disordered" evidence="3">
    <location>
        <begin position="1"/>
        <end position="22"/>
    </location>
</feature>
<sequence length="280" mass="30416">MGGGRKNFLPKEKTDEEGEPGARLDGVNLIEEWSSLKEKMGLKSKYVWNGEQLQAVDASSTDYLLGLFDSSHMEYHLLSNNSKNPTLAEMTGKAIEILSKNPKGYVLFVEGGRVDHGHHDTTAHLALDEAVEMAKAVKVADNATDEKQTLIVVTADHAHTMSFAGYPVRGNPILSIGGTSDVDTLPYATLSYANGPGYKHPTDTGNRYDIAKDNMTDVKYTFPGTAPLTSETHGGDDVAVYAKGPWAELFTGNFEQNFIMHAMCFSSQIGPAASWVKPSQ</sequence>
<feature type="binding site" evidence="2">
    <location>
        <position position="115"/>
    </location>
    <ligand>
        <name>Zn(2+)</name>
        <dbReference type="ChEBI" id="CHEBI:29105"/>
        <label>2</label>
    </ligand>
</feature>
<feature type="binding site" evidence="2">
    <location>
        <position position="119"/>
    </location>
    <ligand>
        <name>Zn(2+)</name>
        <dbReference type="ChEBI" id="CHEBI:29105"/>
        <label>2</label>
    </ligand>
</feature>
<feature type="binding site" evidence="2">
    <location>
        <position position="110"/>
    </location>
    <ligand>
        <name>Mg(2+)</name>
        <dbReference type="ChEBI" id="CHEBI:18420"/>
    </ligand>
</feature>
<dbReference type="EC" id="3.1.3.1" evidence="1"/>
<keyword evidence="2" id="KW-0460">Magnesium</keyword>
<dbReference type="OrthoDB" id="5818554at2759"/>
<protein>
    <recommendedName>
        <fullName evidence="1">alkaline phosphatase</fullName>
        <ecNumber evidence="1">3.1.3.1</ecNumber>
    </recommendedName>
</protein>
<dbReference type="GO" id="GO:0046872">
    <property type="term" value="F:metal ion binding"/>
    <property type="evidence" value="ECO:0007669"/>
    <property type="project" value="UniProtKB-KW"/>
</dbReference>